<dbReference type="EMBL" id="JANQBD010000001">
    <property type="protein sequence ID" value="MCR8629712.1"/>
    <property type="molecule type" value="Genomic_DNA"/>
</dbReference>
<dbReference type="SUPFAM" id="SSF46785">
    <property type="entry name" value="Winged helix' DNA-binding domain"/>
    <property type="match status" value="1"/>
</dbReference>
<feature type="domain" description="HTH marR-type" evidence="2">
    <location>
        <begin position="1"/>
        <end position="135"/>
    </location>
</feature>
<dbReference type="InterPro" id="IPR000835">
    <property type="entry name" value="HTH_MarR-typ"/>
</dbReference>
<dbReference type="Proteomes" id="UP001300012">
    <property type="component" value="Unassembled WGS sequence"/>
</dbReference>
<dbReference type="SMART" id="SM00347">
    <property type="entry name" value="HTH_MARR"/>
    <property type="match status" value="1"/>
</dbReference>
<dbReference type="InterPro" id="IPR036388">
    <property type="entry name" value="WH-like_DNA-bd_sf"/>
</dbReference>
<dbReference type="Gene3D" id="1.10.10.10">
    <property type="entry name" value="Winged helix-like DNA-binding domain superfamily/Winged helix DNA-binding domain"/>
    <property type="match status" value="1"/>
</dbReference>
<reference evidence="3 4" key="1">
    <citation type="submission" date="2022-08" db="EMBL/GenBank/DDBJ databases">
        <title>Paenibacillus endoradicis sp. nov., Paenibacillus radicibacter sp. nov and Paenibacillus pararadicis sp. nov., three cold-adapted plant growth-promoting bacteria isolated from root of Larix gmelinii in Great Khingan.</title>
        <authorList>
            <person name="Xue H."/>
        </authorList>
    </citation>
    <scope>NUCLEOTIDE SEQUENCE [LARGE SCALE GENOMIC DNA]</scope>
    <source>
        <strain evidence="3 4">N5-1-1-5</strain>
    </source>
</reference>
<evidence type="ECO:0000313" key="3">
    <source>
        <dbReference type="EMBL" id="MCR8629712.1"/>
    </source>
</evidence>
<proteinExistence type="predicted"/>
<protein>
    <submittedName>
        <fullName evidence="3">MarR family transcriptional regulator</fullName>
    </submittedName>
</protein>
<organism evidence="3 4">
    <name type="scientific">Paenibacillus radicis</name>
    <name type="common">ex Xue et al. 2023</name>
    <dbReference type="NCBI Taxonomy" id="2972489"/>
    <lineage>
        <taxon>Bacteria</taxon>
        <taxon>Bacillati</taxon>
        <taxon>Bacillota</taxon>
        <taxon>Bacilli</taxon>
        <taxon>Bacillales</taxon>
        <taxon>Paenibacillaceae</taxon>
        <taxon>Paenibacillus</taxon>
    </lineage>
</organism>
<dbReference type="InterPro" id="IPR036390">
    <property type="entry name" value="WH_DNA-bd_sf"/>
</dbReference>
<name>A0ABT1Y9Y2_9BACL</name>
<gene>
    <name evidence="3" type="ORF">NV381_00725</name>
</gene>
<comment type="caution">
    <text evidence="3">The sequence shown here is derived from an EMBL/GenBank/DDBJ whole genome shotgun (WGS) entry which is preliminary data.</text>
</comment>
<dbReference type="RefSeq" id="WP_258211331.1">
    <property type="nucleotide sequence ID" value="NZ_JANQBD010000001.1"/>
</dbReference>
<evidence type="ECO:0000259" key="2">
    <source>
        <dbReference type="PROSITE" id="PS50995"/>
    </source>
</evidence>
<evidence type="ECO:0000313" key="4">
    <source>
        <dbReference type="Proteomes" id="UP001300012"/>
    </source>
</evidence>
<sequence length="145" mass="17023">MSRAMEIGHSIRKLTKIFNLTMKEDLKELGLTNPQIMTLGTVYLERKTIGQISEHTALSYSTVSGIIDRLERDGWIERVRDEADRRIVWISKTDKFDLLKEKLHFFQESFYEKMLSDLSEQELDTIIHSLALLTTYLEKKVEEKL</sequence>
<evidence type="ECO:0000256" key="1">
    <source>
        <dbReference type="ARBA" id="ARBA00023125"/>
    </source>
</evidence>
<keyword evidence="4" id="KW-1185">Reference proteome</keyword>
<dbReference type="PANTHER" id="PTHR33164">
    <property type="entry name" value="TRANSCRIPTIONAL REGULATOR, MARR FAMILY"/>
    <property type="match status" value="1"/>
</dbReference>
<dbReference type="InterPro" id="IPR039422">
    <property type="entry name" value="MarR/SlyA-like"/>
</dbReference>
<dbReference type="PROSITE" id="PS50995">
    <property type="entry name" value="HTH_MARR_2"/>
    <property type="match status" value="1"/>
</dbReference>
<accession>A0ABT1Y9Y2</accession>
<keyword evidence="1" id="KW-0238">DNA-binding</keyword>
<dbReference type="Pfam" id="PF12802">
    <property type="entry name" value="MarR_2"/>
    <property type="match status" value="1"/>
</dbReference>
<dbReference type="PANTHER" id="PTHR33164:SF89">
    <property type="entry name" value="MARR FAMILY REGULATORY PROTEIN"/>
    <property type="match status" value="1"/>
</dbReference>